<keyword evidence="1 4" id="KW-0489">Methyltransferase</keyword>
<dbReference type="SUPFAM" id="SSF75217">
    <property type="entry name" value="alpha/beta knot"/>
    <property type="match status" value="1"/>
</dbReference>
<dbReference type="InterPro" id="IPR029064">
    <property type="entry name" value="Ribosomal_eL30-like_sf"/>
</dbReference>
<dbReference type="GO" id="GO:0006396">
    <property type="term" value="P:RNA processing"/>
    <property type="evidence" value="ECO:0007669"/>
    <property type="project" value="InterPro"/>
</dbReference>
<accession>A0A5C5WV41</accession>
<gene>
    <name evidence="4" type="primary">trmH</name>
    <name evidence="4" type="ORF">Pla22_16050</name>
</gene>
<dbReference type="Pfam" id="PF00588">
    <property type="entry name" value="SpoU_methylase"/>
    <property type="match status" value="1"/>
</dbReference>
<comment type="caution">
    <text evidence="4">The sequence shown here is derived from an EMBL/GenBank/DDBJ whole genome shotgun (WGS) entry which is preliminary data.</text>
</comment>
<dbReference type="InterPro" id="IPR001537">
    <property type="entry name" value="SpoU_MeTrfase"/>
</dbReference>
<evidence type="ECO:0000256" key="1">
    <source>
        <dbReference type="ARBA" id="ARBA00022603"/>
    </source>
</evidence>
<dbReference type="Proteomes" id="UP000316598">
    <property type="component" value="Unassembled WGS sequence"/>
</dbReference>
<dbReference type="GO" id="GO:0141100">
    <property type="term" value="F:tRNA (guanine(18)-2'-O)-methyltransferase activity"/>
    <property type="evidence" value="ECO:0007669"/>
    <property type="project" value="UniProtKB-EC"/>
</dbReference>
<dbReference type="SUPFAM" id="SSF55315">
    <property type="entry name" value="L30e-like"/>
    <property type="match status" value="1"/>
</dbReference>
<name>A0A5C5WV41_9BACT</name>
<evidence type="ECO:0000313" key="4">
    <source>
        <dbReference type="EMBL" id="TWT53971.1"/>
    </source>
</evidence>
<dbReference type="AlphaFoldDB" id="A0A5C5WV41"/>
<dbReference type="CDD" id="cd18095">
    <property type="entry name" value="SpoU-like_rRNA-MTase"/>
    <property type="match status" value="1"/>
</dbReference>
<keyword evidence="5" id="KW-1185">Reference proteome</keyword>
<feature type="domain" description="tRNA/rRNA methyltransferase SpoU type" evidence="3">
    <location>
        <begin position="118"/>
        <end position="261"/>
    </location>
</feature>
<evidence type="ECO:0000256" key="2">
    <source>
        <dbReference type="ARBA" id="ARBA00022679"/>
    </source>
</evidence>
<dbReference type="Gene3D" id="3.40.1280.10">
    <property type="match status" value="1"/>
</dbReference>
<dbReference type="EC" id="2.1.1.34" evidence="4"/>
<sequence>MTHIFIDRLDDNRLLPYRNLQSQSLSNDITEHFIVEGRYCVEKLAQSQWPVQSVLVQRGREDEIASWFPGSVDVCVLSVEQIRSVVGFNFHRGVLACGVRPKTQPLNRIEVTDQDPPIAIAACGISDRDNLGNIIRTATAMGIDHLLCDRRCVDPLARRVIRVSMGNVFTQKHFTLNDPPSQLKDLATTDGFRTIATTLDDDSMPISDFQIDDRPMILMLGNESTGLDQDLQKAATDRVRIPMKLATDSLNVSVATAIFLYELTRLSATFKGLRFPQGR</sequence>
<keyword evidence="2 4" id="KW-0808">Transferase</keyword>
<proteinExistence type="predicted"/>
<dbReference type="InterPro" id="IPR051259">
    <property type="entry name" value="rRNA_Methyltransferase"/>
</dbReference>
<dbReference type="RefSeq" id="WP_146514093.1">
    <property type="nucleotide sequence ID" value="NZ_SJPI01000001.1"/>
</dbReference>
<dbReference type="EMBL" id="SJPI01000001">
    <property type="protein sequence ID" value="TWT53971.1"/>
    <property type="molecule type" value="Genomic_DNA"/>
</dbReference>
<organism evidence="4 5">
    <name type="scientific">Rubripirellula amarantea</name>
    <dbReference type="NCBI Taxonomy" id="2527999"/>
    <lineage>
        <taxon>Bacteria</taxon>
        <taxon>Pseudomonadati</taxon>
        <taxon>Planctomycetota</taxon>
        <taxon>Planctomycetia</taxon>
        <taxon>Pirellulales</taxon>
        <taxon>Pirellulaceae</taxon>
        <taxon>Rubripirellula</taxon>
    </lineage>
</organism>
<dbReference type="OrthoDB" id="9794400at2"/>
<evidence type="ECO:0000313" key="5">
    <source>
        <dbReference type="Proteomes" id="UP000316598"/>
    </source>
</evidence>
<dbReference type="GO" id="GO:0003723">
    <property type="term" value="F:RNA binding"/>
    <property type="evidence" value="ECO:0007669"/>
    <property type="project" value="InterPro"/>
</dbReference>
<dbReference type="InterPro" id="IPR029028">
    <property type="entry name" value="Alpha/beta_knot_MTases"/>
</dbReference>
<protein>
    <submittedName>
        <fullName evidence="4">tRNA (Guanosine(18)-2'-O)-methyltransferase</fullName>
        <ecNumber evidence="4">2.1.1.34</ecNumber>
    </submittedName>
</protein>
<dbReference type="PANTHER" id="PTHR43191">
    <property type="entry name" value="RRNA METHYLTRANSFERASE 3"/>
    <property type="match status" value="1"/>
</dbReference>
<dbReference type="InterPro" id="IPR029026">
    <property type="entry name" value="tRNA_m1G_MTases_N"/>
</dbReference>
<dbReference type="PANTHER" id="PTHR43191:SF12">
    <property type="entry name" value="RRNA METHYLASE"/>
    <property type="match status" value="1"/>
</dbReference>
<reference evidence="4 5" key="1">
    <citation type="submission" date="2019-02" db="EMBL/GenBank/DDBJ databases">
        <title>Deep-cultivation of Planctomycetes and their phenomic and genomic characterization uncovers novel biology.</title>
        <authorList>
            <person name="Wiegand S."/>
            <person name="Jogler M."/>
            <person name="Boedeker C."/>
            <person name="Pinto D."/>
            <person name="Vollmers J."/>
            <person name="Rivas-Marin E."/>
            <person name="Kohn T."/>
            <person name="Peeters S.H."/>
            <person name="Heuer A."/>
            <person name="Rast P."/>
            <person name="Oberbeckmann S."/>
            <person name="Bunk B."/>
            <person name="Jeske O."/>
            <person name="Meyerdierks A."/>
            <person name="Storesund J.E."/>
            <person name="Kallscheuer N."/>
            <person name="Luecker S."/>
            <person name="Lage O.M."/>
            <person name="Pohl T."/>
            <person name="Merkel B.J."/>
            <person name="Hornburger P."/>
            <person name="Mueller R.-W."/>
            <person name="Bruemmer F."/>
            <person name="Labrenz M."/>
            <person name="Spormann A.M."/>
            <person name="Op Den Camp H."/>
            <person name="Overmann J."/>
            <person name="Amann R."/>
            <person name="Jetten M.S.M."/>
            <person name="Mascher T."/>
            <person name="Medema M.H."/>
            <person name="Devos D.P."/>
            <person name="Kaster A.-K."/>
            <person name="Ovreas L."/>
            <person name="Rohde M."/>
            <person name="Galperin M.Y."/>
            <person name="Jogler C."/>
        </authorList>
    </citation>
    <scope>NUCLEOTIDE SEQUENCE [LARGE SCALE GENOMIC DNA]</scope>
    <source>
        <strain evidence="4 5">Pla22</strain>
    </source>
</reference>
<dbReference type="GO" id="GO:0032259">
    <property type="term" value="P:methylation"/>
    <property type="evidence" value="ECO:0007669"/>
    <property type="project" value="UniProtKB-KW"/>
</dbReference>
<evidence type="ECO:0000259" key="3">
    <source>
        <dbReference type="Pfam" id="PF00588"/>
    </source>
</evidence>